<feature type="region of interest" description="Disordered" evidence="1">
    <location>
        <begin position="1"/>
        <end position="51"/>
    </location>
</feature>
<proteinExistence type="predicted"/>
<gene>
    <name evidence="2" type="ORF">AC579_6541</name>
</gene>
<evidence type="ECO:0000256" key="1">
    <source>
        <dbReference type="SAM" id="MobiDB-lite"/>
    </source>
</evidence>
<feature type="compositionally biased region" description="Polar residues" evidence="1">
    <location>
        <begin position="89"/>
        <end position="104"/>
    </location>
</feature>
<dbReference type="Proteomes" id="UP000073492">
    <property type="component" value="Unassembled WGS sequence"/>
</dbReference>
<feature type="compositionally biased region" description="Basic and acidic residues" evidence="1">
    <location>
        <begin position="23"/>
        <end position="43"/>
    </location>
</feature>
<reference evidence="2 3" key="1">
    <citation type="submission" date="2015-07" db="EMBL/GenBank/DDBJ databases">
        <title>Comparative genomics of the Sigatoka disease complex on banana suggests a link between parallel evolutionary changes in Pseudocercospora fijiensis and Pseudocercospora eumusae and increased virulence on the banana host.</title>
        <authorList>
            <person name="Chang T.-C."/>
            <person name="Salvucci A."/>
            <person name="Crous P.W."/>
            <person name="Stergiopoulos I."/>
        </authorList>
    </citation>
    <scope>NUCLEOTIDE SEQUENCE [LARGE SCALE GENOMIC DNA]</scope>
    <source>
        <strain evidence="2 3">CBS 116634</strain>
    </source>
</reference>
<dbReference type="EMBL" id="LFZO01000056">
    <property type="protein sequence ID" value="KXT15545.1"/>
    <property type="molecule type" value="Genomic_DNA"/>
</dbReference>
<sequence>METSTKSKDPISPPLRTSLQSEHSQRPGRSKDIYEASNRHPETGHPLQKRTGAAQRILESAAFKKVDEHVPVIRKALRRVNVTCLSADQQPETTLSDHQPSDTHQPQRKRIHLPRITPPSGPIPNSKLLTPRPSTSITRNDRNLDLYFLTPLEREIHDILHRMGRVAIYKGLARATPHSPLLTTLLAHPTDIPPLQRIHSLTQKMEPEDRHKLATTLETLIDRKMRYVLNILLWKEDALRITDKSVGTGVESPEYVKSSGKRRPTSFEIIRAGVTGVRESWLRGHDEVGTQPRLRGGGGDDFKIPGSRSAKAYARLAFASKGQEKLEDEERVPRVMWWLAGGRVSFKKRAPTAGELRRRRKVEVENRKEVGFLGTVFGVRERNGRGGVEDDGGGGKVGEGIAEEGKAKDGAGDEAGGQAEEIGLGESQAKASESAPAEEVAEAVEA</sequence>
<organism evidence="2 3">
    <name type="scientific">Pseudocercospora musae</name>
    <dbReference type="NCBI Taxonomy" id="113226"/>
    <lineage>
        <taxon>Eukaryota</taxon>
        <taxon>Fungi</taxon>
        <taxon>Dikarya</taxon>
        <taxon>Ascomycota</taxon>
        <taxon>Pezizomycotina</taxon>
        <taxon>Dothideomycetes</taxon>
        <taxon>Dothideomycetidae</taxon>
        <taxon>Mycosphaerellales</taxon>
        <taxon>Mycosphaerellaceae</taxon>
        <taxon>Pseudocercospora</taxon>
    </lineage>
</organism>
<dbReference type="AlphaFoldDB" id="A0A139ILM0"/>
<keyword evidence="3" id="KW-1185">Reference proteome</keyword>
<evidence type="ECO:0000313" key="3">
    <source>
        <dbReference type="Proteomes" id="UP000073492"/>
    </source>
</evidence>
<feature type="region of interest" description="Disordered" evidence="1">
    <location>
        <begin position="89"/>
        <end position="136"/>
    </location>
</feature>
<feature type="region of interest" description="Disordered" evidence="1">
    <location>
        <begin position="382"/>
        <end position="446"/>
    </location>
</feature>
<comment type="caution">
    <text evidence="2">The sequence shown here is derived from an EMBL/GenBank/DDBJ whole genome shotgun (WGS) entry which is preliminary data.</text>
</comment>
<name>A0A139ILM0_9PEZI</name>
<feature type="compositionally biased region" description="Low complexity" evidence="1">
    <location>
        <begin position="416"/>
        <end position="438"/>
    </location>
</feature>
<protein>
    <submittedName>
        <fullName evidence="2">Uncharacterized protein</fullName>
    </submittedName>
</protein>
<evidence type="ECO:0000313" key="2">
    <source>
        <dbReference type="EMBL" id="KXT15545.1"/>
    </source>
</evidence>
<dbReference type="OrthoDB" id="271881at2759"/>
<accession>A0A139ILM0</accession>